<dbReference type="Proteomes" id="UP000587760">
    <property type="component" value="Unassembled WGS sequence"/>
</dbReference>
<feature type="transmembrane region" description="Helical" evidence="6">
    <location>
        <begin position="50"/>
        <end position="70"/>
    </location>
</feature>
<dbReference type="GO" id="GO:0015297">
    <property type="term" value="F:antiporter activity"/>
    <property type="evidence" value="ECO:0007669"/>
    <property type="project" value="InterPro"/>
</dbReference>
<organism evidence="8 9">
    <name type="scientific">Spirochaeta isovalerica</name>
    <dbReference type="NCBI Taxonomy" id="150"/>
    <lineage>
        <taxon>Bacteria</taxon>
        <taxon>Pseudomonadati</taxon>
        <taxon>Spirochaetota</taxon>
        <taxon>Spirochaetia</taxon>
        <taxon>Spirochaetales</taxon>
        <taxon>Spirochaetaceae</taxon>
        <taxon>Spirochaeta</taxon>
    </lineage>
</organism>
<evidence type="ECO:0000256" key="6">
    <source>
        <dbReference type="SAM" id="Phobius"/>
    </source>
</evidence>
<keyword evidence="2 6" id="KW-0812">Transmembrane</keyword>
<evidence type="ECO:0000313" key="9">
    <source>
        <dbReference type="Proteomes" id="UP000587760"/>
    </source>
</evidence>
<dbReference type="PANTHER" id="PTHR31102:SF1">
    <property type="entry name" value="CATION_H+ EXCHANGER DOMAIN-CONTAINING PROTEIN"/>
    <property type="match status" value="1"/>
</dbReference>
<feature type="transmembrane region" description="Helical" evidence="6">
    <location>
        <begin position="224"/>
        <end position="255"/>
    </location>
</feature>
<dbReference type="GO" id="GO:0016020">
    <property type="term" value="C:membrane"/>
    <property type="evidence" value="ECO:0007669"/>
    <property type="project" value="UniProtKB-SubCell"/>
</dbReference>
<gene>
    <name evidence="8" type="ORF">HNR50_003682</name>
</gene>
<proteinExistence type="predicted"/>
<dbReference type="AlphaFoldDB" id="A0A841R9H8"/>
<dbReference type="RefSeq" id="WP_184748232.1">
    <property type="nucleotide sequence ID" value="NZ_JACHGJ010000009.1"/>
</dbReference>
<dbReference type="Gene3D" id="1.20.1530.20">
    <property type="match status" value="1"/>
</dbReference>
<feature type="transmembrane region" description="Helical" evidence="6">
    <location>
        <begin position="153"/>
        <end position="177"/>
    </location>
</feature>
<evidence type="ECO:0000259" key="7">
    <source>
        <dbReference type="Pfam" id="PF00999"/>
    </source>
</evidence>
<feature type="transmembrane region" description="Helical" evidence="6">
    <location>
        <begin position="275"/>
        <end position="296"/>
    </location>
</feature>
<reference evidence="8 9" key="1">
    <citation type="submission" date="2020-08" db="EMBL/GenBank/DDBJ databases">
        <title>Genomic Encyclopedia of Type Strains, Phase IV (KMG-IV): sequencing the most valuable type-strain genomes for metagenomic binning, comparative biology and taxonomic classification.</title>
        <authorList>
            <person name="Goeker M."/>
        </authorList>
    </citation>
    <scope>NUCLEOTIDE SEQUENCE [LARGE SCALE GENOMIC DNA]</scope>
    <source>
        <strain evidence="8 9">DSM 2461</strain>
    </source>
</reference>
<dbReference type="InterPro" id="IPR006153">
    <property type="entry name" value="Cation/H_exchanger_TM"/>
</dbReference>
<accession>A0A841R9H8</accession>
<feature type="transmembrane region" description="Helical" evidence="6">
    <location>
        <begin position="363"/>
        <end position="382"/>
    </location>
</feature>
<evidence type="ECO:0000256" key="2">
    <source>
        <dbReference type="ARBA" id="ARBA00022692"/>
    </source>
</evidence>
<keyword evidence="9" id="KW-1185">Reference proteome</keyword>
<comment type="caution">
    <text evidence="8">The sequence shown here is derived from an EMBL/GenBank/DDBJ whole genome shotgun (WGS) entry which is preliminary data.</text>
</comment>
<feature type="transmembrane region" description="Helical" evidence="6">
    <location>
        <begin position="111"/>
        <end position="132"/>
    </location>
</feature>
<dbReference type="InterPro" id="IPR051843">
    <property type="entry name" value="CPA1_transporter"/>
</dbReference>
<sequence length="414" mass="44763">MTLNFLIVLILIGGWLTGKLFTRMGLPSVLGMTLLGIALSYFYRSVFPEVIWEISPFFKSLALIVILLRAGLGISRATLKKVGLPAVLLSFIPCLSEGFFLMFLFHKIAGFELAVAGVAAFLLAAVSPAVVVPSMLDLKERGFGKKNDIPTMILAGASMDDVFAITIFTIFLGVAGGNDVSLLKSVAQIPLSIGGGVAVGLIVGFFLVWYFNRNHERIRATEKTLLLLGTAILLVQVGDWLHLAALLGVMTTGFILLEKSERAAHELAYNLNKAWVFAEILLFVLIGMSVDISVALDAGLKGLLIIFLGLIARSAGVLFSVLFAPVSWKERWFCVFSYLPKATVQAAMGSVPLAAGIAHGEEILAYAVMAIVFTAPLGLILIRQFGPQLLEVELPAEDSPEEGHDRREEDGTRR</sequence>
<protein>
    <submittedName>
        <fullName evidence="8">NhaP-type Na+/H+ or K+/H+ antiporter</fullName>
    </submittedName>
</protein>
<feature type="region of interest" description="Disordered" evidence="5">
    <location>
        <begin position="395"/>
        <end position="414"/>
    </location>
</feature>
<comment type="subcellular location">
    <subcellularLocation>
        <location evidence="1">Membrane</location>
        <topology evidence="1">Multi-pass membrane protein</topology>
    </subcellularLocation>
</comment>
<dbReference type="GO" id="GO:1902600">
    <property type="term" value="P:proton transmembrane transport"/>
    <property type="evidence" value="ECO:0007669"/>
    <property type="project" value="InterPro"/>
</dbReference>
<feature type="transmembrane region" description="Helical" evidence="6">
    <location>
        <begin position="303"/>
        <end position="323"/>
    </location>
</feature>
<evidence type="ECO:0000256" key="4">
    <source>
        <dbReference type="ARBA" id="ARBA00023136"/>
    </source>
</evidence>
<evidence type="ECO:0000313" key="8">
    <source>
        <dbReference type="EMBL" id="MBB6481994.1"/>
    </source>
</evidence>
<dbReference type="InterPro" id="IPR038770">
    <property type="entry name" value="Na+/solute_symporter_sf"/>
</dbReference>
<feature type="transmembrane region" description="Helical" evidence="6">
    <location>
        <begin position="189"/>
        <end position="212"/>
    </location>
</feature>
<feature type="compositionally biased region" description="Basic and acidic residues" evidence="5">
    <location>
        <begin position="401"/>
        <end position="414"/>
    </location>
</feature>
<evidence type="ECO:0000256" key="1">
    <source>
        <dbReference type="ARBA" id="ARBA00004141"/>
    </source>
</evidence>
<feature type="domain" description="Cation/H+ exchanger transmembrane" evidence="7">
    <location>
        <begin position="8"/>
        <end position="379"/>
    </location>
</feature>
<evidence type="ECO:0000256" key="5">
    <source>
        <dbReference type="SAM" id="MobiDB-lite"/>
    </source>
</evidence>
<feature type="transmembrane region" description="Helical" evidence="6">
    <location>
        <begin position="6"/>
        <end position="22"/>
    </location>
</feature>
<dbReference type="EMBL" id="JACHGJ010000009">
    <property type="protein sequence ID" value="MBB6481994.1"/>
    <property type="molecule type" value="Genomic_DNA"/>
</dbReference>
<feature type="transmembrane region" description="Helical" evidence="6">
    <location>
        <begin position="82"/>
        <end position="105"/>
    </location>
</feature>
<keyword evidence="3 6" id="KW-1133">Transmembrane helix</keyword>
<dbReference type="PANTHER" id="PTHR31102">
    <property type="match status" value="1"/>
</dbReference>
<evidence type="ECO:0000256" key="3">
    <source>
        <dbReference type="ARBA" id="ARBA00022989"/>
    </source>
</evidence>
<name>A0A841R9H8_9SPIO</name>
<dbReference type="Pfam" id="PF00999">
    <property type="entry name" value="Na_H_Exchanger"/>
    <property type="match status" value="1"/>
</dbReference>
<keyword evidence="4 6" id="KW-0472">Membrane</keyword>